<comment type="subunit">
    <text evidence="4">Component of the heptameric LSM1-LSM7 complex, which consists of LSM1, LSM2, LSM3, LSM4, LSM5, LSM6 and LSM7. Component of the heptameric LSM2-LSM8 complex, which consists of LSM2, LSM3, LSM4, LSM5, LSM6, LSM7 and LSM8. The LSm subunits form a seven-membered ring structure with a doughnut shape.</text>
</comment>
<reference evidence="9" key="1">
    <citation type="journal article" date="2017" name="Nat. Microbiol.">
        <title>Global analysis of biosynthetic gene clusters reveals vast potential of secondary metabolite production in Penicillium species.</title>
        <authorList>
            <person name="Nielsen J.C."/>
            <person name="Grijseels S."/>
            <person name="Prigent S."/>
            <person name="Ji B."/>
            <person name="Dainat J."/>
            <person name="Nielsen K.F."/>
            <person name="Frisvad J.C."/>
            <person name="Workman M."/>
            <person name="Nielsen J."/>
        </authorList>
    </citation>
    <scope>NUCLEOTIDE SEQUENCE [LARGE SCALE GENOMIC DNA]</scope>
    <source>
        <strain evidence="9">IBT 31811</strain>
    </source>
</reference>
<evidence type="ECO:0000256" key="6">
    <source>
        <dbReference type="SAM" id="MobiDB-lite"/>
    </source>
</evidence>
<evidence type="ECO:0000256" key="2">
    <source>
        <dbReference type="ARBA" id="ARBA00022723"/>
    </source>
</evidence>
<evidence type="ECO:0000256" key="5">
    <source>
        <dbReference type="ARBA" id="ARBA00030144"/>
    </source>
</evidence>
<dbReference type="SUPFAM" id="SSF50182">
    <property type="entry name" value="Sm-like ribonucleoproteins"/>
    <property type="match status" value="1"/>
</dbReference>
<dbReference type="Pfam" id="PF01423">
    <property type="entry name" value="LSM"/>
    <property type="match status" value="1"/>
</dbReference>
<dbReference type="AlphaFoldDB" id="A0A1V6Q6N6"/>
<dbReference type="GO" id="GO:0005681">
    <property type="term" value="C:spliceosomal complex"/>
    <property type="evidence" value="ECO:0007669"/>
    <property type="project" value="InterPro"/>
</dbReference>
<feature type="compositionally biased region" description="Basic and acidic residues" evidence="6">
    <location>
        <begin position="344"/>
        <end position="353"/>
    </location>
</feature>
<evidence type="ECO:0000256" key="1">
    <source>
        <dbReference type="ARBA" id="ARBA00007818"/>
    </source>
</evidence>
<dbReference type="InterPro" id="IPR001163">
    <property type="entry name" value="Sm_dom_euk/arc"/>
</dbReference>
<evidence type="ECO:0000259" key="7">
    <source>
        <dbReference type="PROSITE" id="PS52002"/>
    </source>
</evidence>
<evidence type="ECO:0000313" key="9">
    <source>
        <dbReference type="Proteomes" id="UP000191672"/>
    </source>
</evidence>
<feature type="domain" description="Sm" evidence="7">
    <location>
        <begin position="161"/>
        <end position="234"/>
    </location>
</feature>
<dbReference type="GO" id="GO:0008270">
    <property type="term" value="F:zinc ion binding"/>
    <property type="evidence" value="ECO:0007669"/>
    <property type="project" value="TreeGrafter"/>
</dbReference>
<evidence type="ECO:0000256" key="4">
    <source>
        <dbReference type="ARBA" id="ARBA00025892"/>
    </source>
</evidence>
<dbReference type="FunFam" id="2.30.30.100:FF:000055">
    <property type="entry name" value="Probable small nuclear ribonucleoprotein F"/>
    <property type="match status" value="1"/>
</dbReference>
<accession>A0A1V6Q6N6</accession>
<dbReference type="SMART" id="SM00651">
    <property type="entry name" value="Sm"/>
    <property type="match status" value="1"/>
</dbReference>
<keyword evidence="3" id="KW-0862">Zinc</keyword>
<dbReference type="PROSITE" id="PS52002">
    <property type="entry name" value="SM"/>
    <property type="match status" value="1"/>
</dbReference>
<dbReference type="InterPro" id="IPR034100">
    <property type="entry name" value="Sm_F"/>
</dbReference>
<comment type="similarity">
    <text evidence="1">Belongs to the UPF0587 family.</text>
</comment>
<sequence>MLSLTLEADLEGVTALQPTDTEENPYYYTFRVSCTSCHETHPNWVSFNRFETHEIPGSRGEANFVWKCRLCTKTHSASILNAPKAYEAQEKRHSQKIIEMDCRGLEFIEFKPDGDWEAKAAESTTTFSGIDLLEGEWYDYDEKKGEEVSIKELTWKFQPLNPRPFLQARVGTEVLIRLKWGQTEYKGKLESIDSYMNVLLRDTEEFIDGKPTGSLGLVLIRCNNILWMGSADSVEMTDLGKPKSANALCLISRLLPAYTLVTPPSSLDILHLHPPSLETQNSVRVRVLLFHSKMRDTPSKFIEILDPKDTSRMSDSDVRLEDVLADHEAISSRPRSSTQSSTKPSDKSMRRDSASPTPRWKRLSNILVQPRRNS</sequence>
<dbReference type="InterPro" id="IPR008584">
    <property type="entry name" value="CXXC_Zn-binding_euk"/>
</dbReference>
<dbReference type="EMBL" id="MDYN01000011">
    <property type="protein sequence ID" value="OQD84890.1"/>
    <property type="molecule type" value="Genomic_DNA"/>
</dbReference>
<dbReference type="InterPro" id="IPR047575">
    <property type="entry name" value="Sm"/>
</dbReference>
<proteinExistence type="inferred from homology"/>
<dbReference type="Pfam" id="PF05907">
    <property type="entry name" value="CXXC_Zn-b_euk"/>
    <property type="match status" value="1"/>
</dbReference>
<evidence type="ECO:0000313" key="8">
    <source>
        <dbReference type="EMBL" id="OQD84890.1"/>
    </source>
</evidence>
<feature type="region of interest" description="Disordered" evidence="6">
    <location>
        <begin position="326"/>
        <end position="374"/>
    </location>
</feature>
<dbReference type="PANTHER" id="PTHR12857">
    <property type="entry name" value="CXXC MOTIF CONTAINING ZINC BINDING PROTEIN"/>
    <property type="match status" value="1"/>
</dbReference>
<dbReference type="CDD" id="cd01722">
    <property type="entry name" value="Sm_F"/>
    <property type="match status" value="1"/>
</dbReference>
<dbReference type="Gene3D" id="2.30.30.100">
    <property type="match status" value="1"/>
</dbReference>
<dbReference type="STRING" id="416450.A0A1V6Q6N6"/>
<name>A0A1V6Q6N6_9EURO</name>
<keyword evidence="9" id="KW-1185">Reference proteome</keyword>
<comment type="caution">
    <text evidence="8">The sequence shown here is derived from an EMBL/GenBank/DDBJ whole genome shotgun (WGS) entry which is preliminary data.</text>
</comment>
<dbReference type="GO" id="GO:0000398">
    <property type="term" value="P:mRNA splicing, via spliceosome"/>
    <property type="evidence" value="ECO:0007669"/>
    <property type="project" value="InterPro"/>
</dbReference>
<keyword evidence="2" id="KW-0479">Metal-binding</keyword>
<organism evidence="8 9">
    <name type="scientific">Penicillium antarcticum</name>
    <dbReference type="NCBI Taxonomy" id="416450"/>
    <lineage>
        <taxon>Eukaryota</taxon>
        <taxon>Fungi</taxon>
        <taxon>Dikarya</taxon>
        <taxon>Ascomycota</taxon>
        <taxon>Pezizomycotina</taxon>
        <taxon>Eurotiomycetes</taxon>
        <taxon>Eurotiomycetidae</taxon>
        <taxon>Eurotiales</taxon>
        <taxon>Aspergillaceae</taxon>
        <taxon>Penicillium</taxon>
    </lineage>
</organism>
<dbReference type="GO" id="GO:0003723">
    <property type="term" value="F:RNA binding"/>
    <property type="evidence" value="ECO:0007669"/>
    <property type="project" value="InterPro"/>
</dbReference>
<dbReference type="Proteomes" id="UP000191672">
    <property type="component" value="Unassembled WGS sequence"/>
</dbReference>
<feature type="compositionally biased region" description="Low complexity" evidence="6">
    <location>
        <begin position="331"/>
        <end position="343"/>
    </location>
</feature>
<dbReference type="PANTHER" id="PTHR12857:SF0">
    <property type="entry name" value="CXXC MOTIF CONTAINING ZINC BINDING PROTEIN"/>
    <property type="match status" value="1"/>
</dbReference>
<gene>
    <name evidence="8" type="ORF">PENANT_c011G07787</name>
</gene>
<dbReference type="InterPro" id="IPR010920">
    <property type="entry name" value="LSM_dom_sf"/>
</dbReference>
<evidence type="ECO:0000256" key="3">
    <source>
        <dbReference type="ARBA" id="ARBA00022833"/>
    </source>
</evidence>
<protein>
    <recommendedName>
        <fullName evidence="5">Sm protein F</fullName>
    </recommendedName>
</protein>
<dbReference type="SUPFAM" id="SSF141678">
    <property type="entry name" value="MAL13P1.257-like"/>
    <property type="match status" value="1"/>
</dbReference>